<protein>
    <submittedName>
        <fullName evidence="7 8">Uncharacterized protein LOC110745325 isoform X1</fullName>
    </submittedName>
</protein>
<dbReference type="Proteomes" id="UP000515124">
    <property type="component" value="Unplaced"/>
</dbReference>
<evidence type="ECO:0000313" key="6">
    <source>
        <dbReference type="Proteomes" id="UP000515124"/>
    </source>
</evidence>
<evidence type="ECO:0000259" key="5">
    <source>
        <dbReference type="PROSITE" id="PS50600"/>
    </source>
</evidence>
<dbReference type="PANTHER" id="PTHR48449:SF1">
    <property type="entry name" value="DUF1985 DOMAIN-CONTAINING PROTEIN"/>
    <property type="match status" value="1"/>
</dbReference>
<keyword evidence="3" id="KW-0378">Hydrolase</keyword>
<evidence type="ECO:0000313" key="7">
    <source>
        <dbReference type="RefSeq" id="XP_021801091.1"/>
    </source>
</evidence>
<evidence type="ECO:0000313" key="8">
    <source>
        <dbReference type="RefSeq" id="XP_021801092.1"/>
    </source>
</evidence>
<feature type="compositionally biased region" description="Basic and acidic residues" evidence="4">
    <location>
        <begin position="570"/>
        <end position="579"/>
    </location>
</feature>
<dbReference type="Pfam" id="PF09331">
    <property type="entry name" value="DUF1985"/>
    <property type="match status" value="1"/>
</dbReference>
<dbReference type="RefSeq" id="XP_021801092.1">
    <property type="nucleotide sequence ID" value="XM_021945400.1"/>
</dbReference>
<comment type="similarity">
    <text evidence="1">Belongs to the peptidase C48 family.</text>
</comment>
<dbReference type="RefSeq" id="XP_021801091.1">
    <property type="nucleotide sequence ID" value="XM_021945399.1"/>
</dbReference>
<dbReference type="GO" id="GO:0006508">
    <property type="term" value="P:proteolysis"/>
    <property type="evidence" value="ECO:0007669"/>
    <property type="project" value="UniProtKB-KW"/>
</dbReference>
<accession>A0A6P5RE26</accession>
<dbReference type="GO" id="GO:0008234">
    <property type="term" value="F:cysteine-type peptidase activity"/>
    <property type="evidence" value="ECO:0007669"/>
    <property type="project" value="InterPro"/>
</dbReference>
<keyword evidence="6" id="KW-1185">Reference proteome</keyword>
<organism evidence="6 8">
    <name type="scientific">Prunus avium</name>
    <name type="common">Cherry</name>
    <name type="synonym">Cerasus avium</name>
    <dbReference type="NCBI Taxonomy" id="42229"/>
    <lineage>
        <taxon>Eukaryota</taxon>
        <taxon>Viridiplantae</taxon>
        <taxon>Streptophyta</taxon>
        <taxon>Embryophyta</taxon>
        <taxon>Tracheophyta</taxon>
        <taxon>Spermatophyta</taxon>
        <taxon>Magnoliopsida</taxon>
        <taxon>eudicotyledons</taxon>
        <taxon>Gunneridae</taxon>
        <taxon>Pentapetalae</taxon>
        <taxon>rosids</taxon>
        <taxon>fabids</taxon>
        <taxon>Rosales</taxon>
        <taxon>Rosaceae</taxon>
        <taxon>Amygdaloideae</taxon>
        <taxon>Amygdaleae</taxon>
        <taxon>Prunus</taxon>
    </lineage>
</organism>
<gene>
    <name evidence="7 8" type="primary">LOC110745325</name>
</gene>
<dbReference type="SUPFAM" id="SSF54001">
    <property type="entry name" value="Cysteine proteinases"/>
    <property type="match status" value="1"/>
</dbReference>
<dbReference type="KEGG" id="pavi:110745325"/>
<feature type="domain" description="Ubiquitin-like protease family profile" evidence="5">
    <location>
        <begin position="724"/>
        <end position="940"/>
    </location>
</feature>
<dbReference type="AlphaFoldDB" id="A0A6P5RE26"/>
<dbReference type="Gramene" id="Pav_sc0004901.1_g100.1.mk:mrna">
    <property type="protein sequence ID" value="Pav_sc0004901.1_g100.1.mk:mrna"/>
    <property type="gene ID" value="Pav_sc0004901.1_g100.1.mk"/>
</dbReference>
<evidence type="ECO:0000256" key="1">
    <source>
        <dbReference type="ARBA" id="ARBA00005234"/>
    </source>
</evidence>
<dbReference type="PANTHER" id="PTHR48449">
    <property type="entry name" value="DUF1985 DOMAIN-CONTAINING PROTEIN"/>
    <property type="match status" value="1"/>
</dbReference>
<feature type="region of interest" description="Disordered" evidence="4">
    <location>
        <begin position="523"/>
        <end position="579"/>
    </location>
</feature>
<dbReference type="InterPro" id="IPR003653">
    <property type="entry name" value="Peptidase_C48_C"/>
</dbReference>
<name>A0A6P5RE26_PRUAV</name>
<keyword evidence="2" id="KW-0645">Protease</keyword>
<proteinExistence type="inferred from homology"/>
<dbReference type="GeneID" id="110745325"/>
<evidence type="ECO:0000256" key="4">
    <source>
        <dbReference type="SAM" id="MobiDB-lite"/>
    </source>
</evidence>
<sequence length="972" mass="109898">MGSNVKLMIEEKNKFHGKALSLSYTKTAITAIKEKFSSEQLERFKGSCFGHLLLIEDLKWTPQIVHGLLLRKVDPKTVKTAKGITFLVGNKLIQFTKQQFCLITGLRFGNLPLIQNPTNENCALKNKYFPENKTVSLWELEKAFKACTDKEDLLKLGFVYFAVFVLLGTAKNVNMDMRYLNLVEDLDAFDKYPWGAVSYAKTHESLSRALYADYHRVKVPQETQKKVETTTSGTIREYHIKGFAFAFQIWAFEVLPALTQLHYVVHKENSLHPRILHWRSNKLARYNELMSHIYENIEVDVKFIRPNQIEKQKAYWIWGDDEEDEENVEVYDDTKSLGHGGDDHGESVEDGQENTAIGMEEDTQEVQETSNLPSSSNGNGKLSLTNFCDLKEELQSTKDDLQRVAASNRALRKRVCDLERRIESESLKNKKAIEGFNKIVALMEHHFMLVMEELKIAYGVLNQPVEGHEEPHTLRNKEGMNDVAPSHEHITQTTKIEGGDASRQEPRTVVAKVGVDITEPVLSTMKGTSPSTEIKGPDVASNPAKNASPGYTPDDGANASASMKVQGAKMEAKNPEKEVEQEAEILPTPEDFWGCKVLCKKLLELLKDWQKEPGMVLGTSPMRPPIGSDATVAGDEANVEGSVTIEKLDAKGKGCRKKRLITVLLSPYIGPMRKKRKLTVSDGTGTPTAFNPTKPVPIEDVKAVIDFCTTWKSNISAEVRLEAMAVGQEFFYKLINDSLWMTSSHLDMGMFLIRKRQFTHPLAVGTDWTTADCCLQTFLEPVKLPPKKRGSKKQDVRVTEDAPLQCQAKIELYVRGLWKHGYSIPWTKVRKVYVPFNFGGRHWVALEIDFVRRTVTVYDSYVDFTAQKKVVQFLKPISHALARILYDMRFYESSELQEVKKMATQKPNFEAWTICRHGDVPQQADGASCGVFAIKFIEYASAGLPCHTIDPSKVAYYRLKLAIEALREEAYL</sequence>
<dbReference type="Gene3D" id="3.40.395.10">
    <property type="entry name" value="Adenoviral Proteinase, Chain A"/>
    <property type="match status" value="1"/>
</dbReference>
<dbReference type="PROSITE" id="PS50600">
    <property type="entry name" value="ULP_PROTEASE"/>
    <property type="match status" value="1"/>
</dbReference>
<dbReference type="Pfam" id="PF02902">
    <property type="entry name" value="Peptidase_C48"/>
    <property type="match status" value="1"/>
</dbReference>
<dbReference type="InterPro" id="IPR038765">
    <property type="entry name" value="Papain-like_cys_pep_sf"/>
</dbReference>
<evidence type="ECO:0000256" key="3">
    <source>
        <dbReference type="ARBA" id="ARBA00022801"/>
    </source>
</evidence>
<dbReference type="InterPro" id="IPR015410">
    <property type="entry name" value="DUF1985"/>
</dbReference>
<reference evidence="7 8" key="1">
    <citation type="submission" date="2025-04" db="UniProtKB">
        <authorList>
            <consortium name="RefSeq"/>
        </authorList>
    </citation>
    <scope>IDENTIFICATION</scope>
</reference>
<evidence type="ECO:0000256" key="2">
    <source>
        <dbReference type="ARBA" id="ARBA00022670"/>
    </source>
</evidence>